<evidence type="ECO:0000256" key="2">
    <source>
        <dbReference type="ARBA" id="ARBA00010581"/>
    </source>
</evidence>
<gene>
    <name evidence="16" type="ORF">Scaly_2916600</name>
</gene>
<dbReference type="FunFam" id="1.10.287.70:FF:000075">
    <property type="entry name" value="Cytochrome c oxidase subunit 3"/>
    <property type="match status" value="1"/>
</dbReference>
<dbReference type="GO" id="GO:0004129">
    <property type="term" value="F:cytochrome-c oxidase activity"/>
    <property type="evidence" value="ECO:0007669"/>
    <property type="project" value="UniProtKB-EC"/>
</dbReference>
<keyword evidence="8 14" id="KW-1133">Transmembrane helix</keyword>
<evidence type="ECO:0000256" key="6">
    <source>
        <dbReference type="ARBA" id="ARBA00022792"/>
    </source>
</evidence>
<dbReference type="AlphaFoldDB" id="A0AAW2KYU1"/>
<name>A0AAW2KYU1_9LAMI</name>
<dbReference type="InterPro" id="IPR013833">
    <property type="entry name" value="Cyt_c_oxidase_su3_a-hlx"/>
</dbReference>
<comment type="catalytic activity">
    <reaction evidence="11">
        <text>4 Fe(II)-[cytochrome c] + O2 + 8 H(+)(in) = 4 Fe(III)-[cytochrome c] + 2 H2O + 4 H(+)(out)</text>
        <dbReference type="Rhea" id="RHEA:11436"/>
        <dbReference type="Rhea" id="RHEA-COMP:10350"/>
        <dbReference type="Rhea" id="RHEA-COMP:14399"/>
        <dbReference type="ChEBI" id="CHEBI:15377"/>
        <dbReference type="ChEBI" id="CHEBI:15378"/>
        <dbReference type="ChEBI" id="CHEBI:15379"/>
        <dbReference type="ChEBI" id="CHEBI:29033"/>
        <dbReference type="ChEBI" id="CHEBI:29034"/>
        <dbReference type="EC" id="7.1.1.9"/>
    </reaction>
    <physiologicalReaction direction="left-to-right" evidence="11">
        <dbReference type="Rhea" id="RHEA:11437"/>
    </physiologicalReaction>
</comment>
<evidence type="ECO:0000256" key="10">
    <source>
        <dbReference type="ARBA" id="ARBA00023136"/>
    </source>
</evidence>
<feature type="compositionally biased region" description="Polar residues" evidence="13">
    <location>
        <begin position="251"/>
        <end position="262"/>
    </location>
</feature>
<keyword evidence="10 14" id="KW-0472">Membrane</keyword>
<keyword evidence="6" id="KW-0999">Mitochondrion inner membrane</keyword>
<evidence type="ECO:0000256" key="11">
    <source>
        <dbReference type="ARBA" id="ARBA00049512"/>
    </source>
</evidence>
<keyword evidence="7" id="KW-1278">Translocase</keyword>
<comment type="function">
    <text evidence="12">Component of the cytochrome c oxidase, the last enzyme in the mitochondrial electron transport chain which drives oxidative phosphorylation. The respiratory chain contains 3 multisubunit complexes succinate dehydrogenase (complex II, CII), ubiquinol-cytochrome c oxidoreductase (cytochrome b-c1 complex, complex III, CIII) and cytochrome c oxidase (complex IV, CIV), that cooperate to transfer electrons derived from NADH and succinate to molecular oxygen, creating an electrochemical gradient over the inner membrane that drives transmembrane transport and the ATP synthase. Cytochrome c oxidase is the component of the respiratory chain that catalyzes the reduction of oxygen to water. Electrons originating from reduced cytochrome c in the intermembrane space (IMS) are transferred via the dinuclear copper A center (CU(A)) of subunit 2 and heme A of subunit 1 to the active site in subunit 1, a binuclear center (BNC) formed by heme A3 and copper B (CU(B)). The BNC reduces molecular oxygen to 2 water molecules using 4 electrons from cytochrome c in the IMS and 4 protons from the mitochondrial matrix.</text>
</comment>
<comment type="subunit">
    <text evidence="3">Component of the cytochrome c oxidase (complex IV, CIV), a multisubunit enzyme composed of a catalytic core of 3 subunits and several supernumerary subunits. The complex exists as a monomer or a dimer and forms supercomplexes (SCs) in the inner mitochondrial membrane with ubiquinol-cytochrome c oxidoreductase (cytochrome b-c1 complex, complex III, CIII).</text>
</comment>
<feature type="transmembrane region" description="Helical" evidence="14">
    <location>
        <begin position="81"/>
        <end position="101"/>
    </location>
</feature>
<evidence type="ECO:0000256" key="9">
    <source>
        <dbReference type="ARBA" id="ARBA00023128"/>
    </source>
</evidence>
<comment type="caution">
    <text evidence="16">The sequence shown here is derived from an EMBL/GenBank/DDBJ whole genome shotgun (WGS) entry which is preliminary data.</text>
</comment>
<dbReference type="InterPro" id="IPR024791">
    <property type="entry name" value="Cyt_c/ubiquinol_Oxase_su3"/>
</dbReference>
<evidence type="ECO:0000259" key="15">
    <source>
        <dbReference type="PROSITE" id="PS50253"/>
    </source>
</evidence>
<sequence length="430" mass="46970">MIESQRHSYHLVDPSPWPISGSLGALATTVGGVMYMHSFQGGATLLSLGLIFILYTMFVWWRDVLRESTLEGHHTKVVQLGPRYGFILFIVSEVMFFFAFFRASSHSSLAPTVEIGGIWPPKGIGVLDPWEIPFLNTLIPPSSGAAVTWAHHAILAGKEKRAVYALVATVLLALVFTGFQGMEYYQAPSTISDSIYGSTFFLATGFHGFHVIIGTLFLIICGIRQYLGHLTKEHHVGFEAAACGEPIDHSGPSNAGPSNVAPTDSPRGSFPSVPSSLTPIPSDPSSQRTYAMLSRFRRSRNVPRHLLVRGILFDGFDASGSLRMPENNDSFAIPDFIPSQEQVMGLGTILVDPFRASNQTSTRPFSEQSCWKGKQAIEEWETQKVVAGSSTPGGAKMSKTQKEFKGKDTKRRPQAKEIPKVHDAKSKGAA</sequence>
<comment type="similarity">
    <text evidence="2 12">Belongs to the cytochrome c oxidase subunit 3 family.</text>
</comment>
<dbReference type="Pfam" id="PF00510">
    <property type="entry name" value="COX3"/>
    <property type="match status" value="1"/>
</dbReference>
<evidence type="ECO:0000256" key="4">
    <source>
        <dbReference type="ARBA" id="ARBA00015944"/>
    </source>
</evidence>
<dbReference type="Gene3D" id="1.20.120.80">
    <property type="entry name" value="Cytochrome c oxidase, subunit III, four-helix bundle"/>
    <property type="match status" value="1"/>
</dbReference>
<evidence type="ECO:0000256" key="1">
    <source>
        <dbReference type="ARBA" id="ARBA00004448"/>
    </source>
</evidence>
<organism evidence="16">
    <name type="scientific">Sesamum calycinum</name>
    <dbReference type="NCBI Taxonomy" id="2727403"/>
    <lineage>
        <taxon>Eukaryota</taxon>
        <taxon>Viridiplantae</taxon>
        <taxon>Streptophyta</taxon>
        <taxon>Embryophyta</taxon>
        <taxon>Tracheophyta</taxon>
        <taxon>Spermatophyta</taxon>
        <taxon>Magnoliopsida</taxon>
        <taxon>eudicotyledons</taxon>
        <taxon>Gunneridae</taxon>
        <taxon>Pentapetalae</taxon>
        <taxon>asterids</taxon>
        <taxon>lamiids</taxon>
        <taxon>Lamiales</taxon>
        <taxon>Pedaliaceae</taxon>
        <taxon>Sesamum</taxon>
    </lineage>
</organism>
<evidence type="ECO:0000256" key="5">
    <source>
        <dbReference type="ARBA" id="ARBA00022692"/>
    </source>
</evidence>
<feature type="region of interest" description="Disordered" evidence="13">
    <location>
        <begin position="249"/>
        <end position="286"/>
    </location>
</feature>
<dbReference type="InterPro" id="IPR000298">
    <property type="entry name" value="Cyt_c_oxidase-like_su3"/>
</dbReference>
<evidence type="ECO:0000313" key="16">
    <source>
        <dbReference type="EMBL" id="KAL0311698.1"/>
    </source>
</evidence>
<dbReference type="InterPro" id="IPR033945">
    <property type="entry name" value="Cyt_c_oxase_su3_dom"/>
</dbReference>
<dbReference type="Gene3D" id="1.10.287.70">
    <property type="match status" value="1"/>
</dbReference>
<evidence type="ECO:0000256" key="3">
    <source>
        <dbReference type="ARBA" id="ARBA00011164"/>
    </source>
</evidence>
<keyword evidence="9 12" id="KW-0496">Mitochondrion</keyword>
<accession>A0AAW2KYU1</accession>
<comment type="subcellular location">
    <subcellularLocation>
        <location evidence="1">Mitochondrion inner membrane</location>
        <topology evidence="1">Multi-pass membrane protein</topology>
    </subcellularLocation>
</comment>
<feature type="region of interest" description="Disordered" evidence="13">
    <location>
        <begin position="384"/>
        <end position="430"/>
    </location>
</feature>
<dbReference type="EMBL" id="JACGWM010000152">
    <property type="protein sequence ID" value="KAL0311698.1"/>
    <property type="molecule type" value="Genomic_DNA"/>
</dbReference>
<feature type="compositionally biased region" description="Basic and acidic residues" evidence="13">
    <location>
        <begin position="414"/>
        <end position="430"/>
    </location>
</feature>
<feature type="compositionally biased region" description="Polar residues" evidence="13">
    <location>
        <begin position="272"/>
        <end position="286"/>
    </location>
</feature>
<reference evidence="16" key="1">
    <citation type="submission" date="2020-06" db="EMBL/GenBank/DDBJ databases">
        <authorList>
            <person name="Li T."/>
            <person name="Hu X."/>
            <person name="Zhang T."/>
            <person name="Song X."/>
            <person name="Zhang H."/>
            <person name="Dai N."/>
            <person name="Sheng W."/>
            <person name="Hou X."/>
            <person name="Wei L."/>
        </authorList>
    </citation>
    <scope>NUCLEOTIDE SEQUENCE</scope>
    <source>
        <strain evidence="16">KEN8</strain>
        <tissue evidence="16">Leaf</tissue>
    </source>
</reference>
<proteinExistence type="inferred from homology"/>
<evidence type="ECO:0000256" key="7">
    <source>
        <dbReference type="ARBA" id="ARBA00022967"/>
    </source>
</evidence>
<dbReference type="SUPFAM" id="SSF81452">
    <property type="entry name" value="Cytochrome c oxidase subunit III-like"/>
    <property type="match status" value="1"/>
</dbReference>
<dbReference type="CDD" id="cd01665">
    <property type="entry name" value="Cyt_c_Oxidase_III"/>
    <property type="match status" value="1"/>
</dbReference>
<dbReference type="FunFam" id="1.20.120.80:FF:000002">
    <property type="entry name" value="Cytochrome c oxidase subunit 3"/>
    <property type="match status" value="1"/>
</dbReference>
<dbReference type="GO" id="GO:0005743">
    <property type="term" value="C:mitochondrial inner membrane"/>
    <property type="evidence" value="ECO:0007669"/>
    <property type="project" value="UniProtKB-SubCell"/>
</dbReference>
<evidence type="ECO:0000256" key="13">
    <source>
        <dbReference type="SAM" id="MobiDB-lite"/>
    </source>
</evidence>
<dbReference type="PANTHER" id="PTHR11403:SF7">
    <property type="entry name" value="CYTOCHROME C OXIDASE SUBUNIT 3"/>
    <property type="match status" value="1"/>
</dbReference>
<feature type="transmembrane region" description="Helical" evidence="14">
    <location>
        <begin position="200"/>
        <end position="223"/>
    </location>
</feature>
<dbReference type="PANTHER" id="PTHR11403">
    <property type="entry name" value="CYTOCHROME C OXIDASE SUBUNIT III"/>
    <property type="match status" value="1"/>
</dbReference>
<dbReference type="InterPro" id="IPR035973">
    <property type="entry name" value="Cyt_c_oxidase_su3-like_sf"/>
</dbReference>
<dbReference type="GO" id="GO:0006123">
    <property type="term" value="P:mitochondrial electron transport, cytochrome c to oxygen"/>
    <property type="evidence" value="ECO:0007669"/>
    <property type="project" value="TreeGrafter"/>
</dbReference>
<evidence type="ECO:0000256" key="8">
    <source>
        <dbReference type="ARBA" id="ARBA00022989"/>
    </source>
</evidence>
<feature type="domain" description="Heme-copper oxidase subunit III family profile" evidence="15">
    <location>
        <begin position="5"/>
        <end position="242"/>
    </location>
</feature>
<reference evidence="16" key="2">
    <citation type="journal article" date="2024" name="Plant">
        <title>Genomic evolution and insights into agronomic trait innovations of Sesamum species.</title>
        <authorList>
            <person name="Miao H."/>
            <person name="Wang L."/>
            <person name="Qu L."/>
            <person name="Liu H."/>
            <person name="Sun Y."/>
            <person name="Le M."/>
            <person name="Wang Q."/>
            <person name="Wei S."/>
            <person name="Zheng Y."/>
            <person name="Lin W."/>
            <person name="Duan Y."/>
            <person name="Cao H."/>
            <person name="Xiong S."/>
            <person name="Wang X."/>
            <person name="Wei L."/>
            <person name="Li C."/>
            <person name="Ma Q."/>
            <person name="Ju M."/>
            <person name="Zhao R."/>
            <person name="Li G."/>
            <person name="Mu C."/>
            <person name="Tian Q."/>
            <person name="Mei H."/>
            <person name="Zhang T."/>
            <person name="Gao T."/>
            <person name="Zhang H."/>
        </authorList>
    </citation>
    <scope>NUCLEOTIDE SEQUENCE</scope>
    <source>
        <strain evidence="16">KEN8</strain>
    </source>
</reference>
<feature type="transmembrane region" description="Helical" evidence="14">
    <location>
        <begin position="162"/>
        <end position="180"/>
    </location>
</feature>
<protein>
    <recommendedName>
        <fullName evidence="4 12">Cytochrome c oxidase subunit 3</fullName>
    </recommendedName>
</protein>
<keyword evidence="5 12" id="KW-0812">Transmembrane</keyword>
<evidence type="ECO:0000256" key="14">
    <source>
        <dbReference type="SAM" id="Phobius"/>
    </source>
</evidence>
<evidence type="ECO:0000256" key="12">
    <source>
        <dbReference type="RuleBase" id="RU003375"/>
    </source>
</evidence>
<feature type="transmembrane region" description="Helical" evidence="14">
    <location>
        <begin position="43"/>
        <end position="61"/>
    </location>
</feature>
<dbReference type="PROSITE" id="PS50253">
    <property type="entry name" value="COX3"/>
    <property type="match status" value="1"/>
</dbReference>